<keyword evidence="2" id="KW-1185">Reference proteome</keyword>
<organism evidence="1 2">
    <name type="scientific">Megalodesulfovibrio gigas (strain ATCC 19364 / DSM 1382 / NCIMB 9332 / VKM B-1759)</name>
    <name type="common">Desulfovibrio gigas</name>
    <dbReference type="NCBI Taxonomy" id="1121448"/>
    <lineage>
        <taxon>Bacteria</taxon>
        <taxon>Pseudomonadati</taxon>
        <taxon>Thermodesulfobacteriota</taxon>
        <taxon>Desulfovibrionia</taxon>
        <taxon>Desulfovibrionales</taxon>
        <taxon>Desulfovibrionaceae</taxon>
        <taxon>Megalodesulfovibrio</taxon>
    </lineage>
</organism>
<dbReference type="PATRIC" id="fig|1121448.10.peg.214"/>
<dbReference type="HOGENOM" id="CLU_1591859_0_0_7"/>
<protein>
    <submittedName>
        <fullName evidence="1">Uncharacterized protein</fullName>
    </submittedName>
</protein>
<evidence type="ECO:0000313" key="2">
    <source>
        <dbReference type="Proteomes" id="UP000016587"/>
    </source>
</evidence>
<name>T2G797_MEGG1</name>
<dbReference type="KEGG" id="dgg:DGI_0209"/>
<evidence type="ECO:0000313" key="1">
    <source>
        <dbReference type="EMBL" id="AGW12143.1"/>
    </source>
</evidence>
<sequence length="167" mass="18683">MKQRAQRAGIAGSTPVKKWISLPRNGQKTLDFMGELVATITERNAVHSGASEWKLSIFRALPDHYVFASALRLAAPERMTLYSARVFETQQALRAFLLDGQHAQVELPRLLLEKAGMLRPGTNAEDRLRQGRAFGPQRLQWGDGWASVWQLLAHGGFNYATSTRVPQ</sequence>
<reference evidence="2" key="2">
    <citation type="submission" date="2013-07" db="EMBL/GenBank/DDBJ databases">
        <authorList>
            <person name="Morais-Silva F.O."/>
            <person name="Rezende A.M."/>
            <person name="Pimentel C."/>
            <person name="Resende D.M."/>
            <person name="Santos C.I."/>
            <person name="Clemente C."/>
            <person name="de Oliveira L.M."/>
            <person name="da Silva S.M."/>
            <person name="Costa D.A."/>
            <person name="Varela-Raposo A."/>
            <person name="Horacio E.C.A."/>
            <person name="Matos M."/>
            <person name="Flores O."/>
            <person name="Ruiz J.C."/>
            <person name="Rodrigues-Pousada C."/>
        </authorList>
    </citation>
    <scope>NUCLEOTIDE SEQUENCE [LARGE SCALE GENOMIC DNA]</scope>
    <source>
        <strain evidence="2">ATCC 19364 / DSM 1382 / NCIMB 9332 / VKM B-1759</strain>
    </source>
</reference>
<dbReference type="AlphaFoldDB" id="T2G797"/>
<gene>
    <name evidence="1" type="ORF">DGI_0209</name>
</gene>
<reference evidence="1 2" key="1">
    <citation type="journal article" date="2013" name="J. Bacteriol.">
        <title>Roles of HynAB and Ech, the only two hydrogenases found in the model sulfate reducer Desulfovibrio gigas.</title>
        <authorList>
            <person name="Morais-Silva F.O."/>
            <person name="Santos C.I."/>
            <person name="Rodrigues R."/>
            <person name="Pereira I.A."/>
            <person name="Rodrigues-Pousada C."/>
        </authorList>
    </citation>
    <scope>NUCLEOTIDE SEQUENCE [LARGE SCALE GENOMIC DNA]</scope>
    <source>
        <strain evidence="2">ATCC 19364 / DSM 1382 / NCIMB 9332 / VKM B-1759</strain>
    </source>
</reference>
<dbReference type="Proteomes" id="UP000016587">
    <property type="component" value="Chromosome"/>
</dbReference>
<accession>T2G797</accession>
<proteinExistence type="predicted"/>
<dbReference type="EMBL" id="CP006585">
    <property type="protein sequence ID" value="AGW12143.1"/>
    <property type="molecule type" value="Genomic_DNA"/>
</dbReference>